<dbReference type="Proteomes" id="UP000335496">
    <property type="component" value="Unassembled WGS sequence"/>
</dbReference>
<dbReference type="RefSeq" id="WP_130089100.1">
    <property type="nucleotide sequence ID" value="NZ_RCXL01000026.1"/>
</dbReference>
<dbReference type="Pfam" id="PF03235">
    <property type="entry name" value="GmrSD_N"/>
    <property type="match status" value="1"/>
</dbReference>
<name>A0A4Q5GRT3_9BACE</name>
<proteinExistence type="predicted"/>
<evidence type="ECO:0000259" key="2">
    <source>
        <dbReference type="Pfam" id="PF03235"/>
    </source>
</evidence>
<sequence length="400" mass="46346">MDSIDVQNISSSDTEELKKRHDAEEFLQSYKVEEESLASVNDSDIPIERPFNPKEINIKSKTMSLDNIIKRIRESEIDMAPDFQRKGDLWTPDKQSRLIESMLIKLPLPAFYFDGTEDEKWLVVDGLQRLSAIKNFVVDENLRLQGLEFLENINGKTFSELPRNYRRMIEETEIVAYIINPGTPADVKFNIFKRINTGGLVLEPQEIRHALNQGIPSKFVANLAQLNSFKEATQNVIATDRMLDREFVTRFLAFYLNGPKEYKPDLDTFMTSSMGQLNTKTNDELEKIQLAFDKAMKLSKIIFGKWAFRKVYSIGERRKPINKALFEVWSVELANLTLEEQKRAVSRKKSIFQEFTKLMNTDDTFVAAITSATGDKGRVNYRYNRIHEILYKCLSDDYKN</sequence>
<reference evidence="4 5" key="2">
    <citation type="journal article" date="2019" name="Science, e1252229">
        <title>Invertible promoters mediate bacterial phase variation, antibiotic resistance, and host adaptation in the gut.</title>
        <authorList>
            <person name="Jiang X."/>
            <person name="Hall A.B."/>
            <person name="Arthur T.D."/>
            <person name="Plichta D.R."/>
            <person name="Covington C.T."/>
            <person name="Poyet M."/>
            <person name="Crothers J."/>
            <person name="Moses P.L."/>
            <person name="Tolonen A.C."/>
            <person name="Vlamakis H."/>
            <person name="Alm E.J."/>
            <person name="Xavier R.J."/>
        </authorList>
    </citation>
    <scope>NUCLEOTIDE SEQUENCE [LARGE SCALE GENOMIC DNA]</scope>
    <source>
        <strain evidence="4">Bj_0095</strain>
        <strain evidence="5">bj_0095</strain>
    </source>
</reference>
<protein>
    <submittedName>
        <fullName evidence="4">DUF262 domain-containing protein</fullName>
    </submittedName>
</protein>
<dbReference type="PANTHER" id="PTHR39639:SF1">
    <property type="entry name" value="DUF262 DOMAIN-CONTAINING PROTEIN"/>
    <property type="match status" value="1"/>
</dbReference>
<feature type="domain" description="GmrSD restriction endonucleases N-terminal" evidence="2">
    <location>
        <begin position="70"/>
        <end position="210"/>
    </location>
</feature>
<reference evidence="3 6" key="1">
    <citation type="journal article" date="2019" name="Nat. Med.">
        <title>A library of human gut bacterial isolates paired with longitudinal multiomics data enables mechanistic microbiome research.</title>
        <authorList>
            <person name="Poyet M."/>
            <person name="Groussin M."/>
            <person name="Gibbons S.M."/>
            <person name="Avila-Pacheco J."/>
            <person name="Jiang X."/>
            <person name="Kearney S.M."/>
            <person name="Perrotta A.R."/>
            <person name="Berdy B."/>
            <person name="Zhao S."/>
            <person name="Lieberman T.D."/>
            <person name="Swanson P.K."/>
            <person name="Smith M."/>
            <person name="Roesemann S."/>
            <person name="Alexander J.E."/>
            <person name="Rich S.A."/>
            <person name="Livny J."/>
            <person name="Vlamakis H."/>
            <person name="Clish C."/>
            <person name="Bullock K."/>
            <person name="Deik A."/>
            <person name="Scott J."/>
            <person name="Pierce K.A."/>
            <person name="Xavier R.J."/>
            <person name="Alm E.J."/>
        </authorList>
    </citation>
    <scope>NUCLEOTIDE SEQUENCE [LARGE SCALE GENOMIC DNA]</scope>
    <source>
        <strain evidence="3 6">BIOML-A1</strain>
    </source>
</reference>
<evidence type="ECO:0000313" key="5">
    <source>
        <dbReference type="Proteomes" id="UP000291917"/>
    </source>
</evidence>
<dbReference type="EMBL" id="VVZX01000024">
    <property type="protein sequence ID" value="KAA5271393.1"/>
    <property type="molecule type" value="Genomic_DNA"/>
</dbReference>
<feature type="compositionally biased region" description="Polar residues" evidence="1">
    <location>
        <begin position="1"/>
        <end position="12"/>
    </location>
</feature>
<dbReference type="Proteomes" id="UP000291917">
    <property type="component" value="Unassembled WGS sequence"/>
</dbReference>
<organism evidence="4 5">
    <name type="scientific">Bacteroides eggerthii</name>
    <dbReference type="NCBI Taxonomy" id="28111"/>
    <lineage>
        <taxon>Bacteria</taxon>
        <taxon>Pseudomonadati</taxon>
        <taxon>Bacteroidota</taxon>
        <taxon>Bacteroidia</taxon>
        <taxon>Bacteroidales</taxon>
        <taxon>Bacteroidaceae</taxon>
        <taxon>Bacteroides</taxon>
    </lineage>
</organism>
<keyword evidence="6" id="KW-1185">Reference proteome</keyword>
<evidence type="ECO:0000256" key="1">
    <source>
        <dbReference type="SAM" id="MobiDB-lite"/>
    </source>
</evidence>
<gene>
    <name evidence="4" type="ORF">EAJ03_15090</name>
    <name evidence="3" type="ORF">F2Z23_15295</name>
</gene>
<evidence type="ECO:0000313" key="4">
    <source>
        <dbReference type="EMBL" id="RYT70663.1"/>
    </source>
</evidence>
<evidence type="ECO:0000313" key="3">
    <source>
        <dbReference type="EMBL" id="KAA5271393.1"/>
    </source>
</evidence>
<accession>A0A4Q5GRT3</accession>
<dbReference type="EMBL" id="RCXL01000026">
    <property type="protein sequence ID" value="RYT70663.1"/>
    <property type="molecule type" value="Genomic_DNA"/>
</dbReference>
<evidence type="ECO:0000313" key="6">
    <source>
        <dbReference type="Proteomes" id="UP000335496"/>
    </source>
</evidence>
<dbReference type="PANTHER" id="PTHR39639">
    <property type="entry name" value="CHROMOSOME 16, WHOLE GENOME SHOTGUN SEQUENCE"/>
    <property type="match status" value="1"/>
</dbReference>
<comment type="caution">
    <text evidence="4">The sequence shown here is derived from an EMBL/GenBank/DDBJ whole genome shotgun (WGS) entry which is preliminary data.</text>
</comment>
<dbReference type="InterPro" id="IPR004919">
    <property type="entry name" value="GmrSD_N"/>
</dbReference>
<dbReference type="AlphaFoldDB" id="A0A4Q5GRT3"/>
<feature type="region of interest" description="Disordered" evidence="1">
    <location>
        <begin position="1"/>
        <end position="20"/>
    </location>
</feature>